<protein>
    <submittedName>
        <fullName evidence="1">Uncharacterized protein</fullName>
    </submittedName>
</protein>
<dbReference type="CDD" id="cd01650">
    <property type="entry name" value="RT_nLTR_like"/>
    <property type="match status" value="1"/>
</dbReference>
<organism evidence="1 2">
    <name type="scientific">Paramuricea clavata</name>
    <name type="common">Red gorgonian</name>
    <name type="synonym">Violescent sea-whip</name>
    <dbReference type="NCBI Taxonomy" id="317549"/>
    <lineage>
        <taxon>Eukaryota</taxon>
        <taxon>Metazoa</taxon>
        <taxon>Cnidaria</taxon>
        <taxon>Anthozoa</taxon>
        <taxon>Octocorallia</taxon>
        <taxon>Malacalcyonacea</taxon>
        <taxon>Plexauridae</taxon>
        <taxon>Paramuricea</taxon>
    </lineage>
</organism>
<dbReference type="Pfam" id="PF00078">
    <property type="entry name" value="RVT_1"/>
    <property type="match status" value="1"/>
</dbReference>
<dbReference type="OrthoDB" id="998159at2759"/>
<dbReference type="InterPro" id="IPR043502">
    <property type="entry name" value="DNA/RNA_pol_sf"/>
</dbReference>
<dbReference type="AlphaFoldDB" id="A0A7D9I755"/>
<sequence>MINLKRTGPGSNGFPYWLWKDFAYYLAPVLTRILNSSLEQQCVPTLWKLANLAPIPKELPLSNCDQLRPISLTNIIMRLFEKFVFKQEISMQSNFIIGKDQFAYKTGSNTTTALIKCQHQWLKWLDDEEVDSVRVIFFDFSKAFDTVPHDILCEKLKQTNLNPYVINWILDFLTNREQRVMVDGIVTDFLDINRGVPQGTVIGPFLFSLMVNDINLEDPESNLLINFADDLTVKTTGDSAASEVRNIKEWASDNMMTLNMSKTWEMVVRGRTTKPLPLQLDGIECKNWLKLLGMAFQDDPCCWDLQVDTFLPKAASQLKFGDPHYRINIYNELINSSGQAYRFGYTLKEYKISQLAEEKDKALFAKIVKDPDQALHNLLPERRSRTLRERKHSFILPMIKTERFKHSFLNRCLFDYF</sequence>
<dbReference type="PANTHER" id="PTHR19446">
    <property type="entry name" value="REVERSE TRANSCRIPTASES"/>
    <property type="match status" value="1"/>
</dbReference>
<evidence type="ECO:0000313" key="2">
    <source>
        <dbReference type="Proteomes" id="UP001152795"/>
    </source>
</evidence>
<accession>A0A7D9I755</accession>
<reference evidence="1" key="1">
    <citation type="submission" date="2020-04" db="EMBL/GenBank/DDBJ databases">
        <authorList>
            <person name="Alioto T."/>
            <person name="Alioto T."/>
            <person name="Gomez Garrido J."/>
        </authorList>
    </citation>
    <scope>NUCLEOTIDE SEQUENCE</scope>
    <source>
        <strain evidence="1">A484AB</strain>
    </source>
</reference>
<dbReference type="SUPFAM" id="SSF56672">
    <property type="entry name" value="DNA/RNA polymerases"/>
    <property type="match status" value="1"/>
</dbReference>
<keyword evidence="2" id="KW-1185">Reference proteome</keyword>
<proteinExistence type="predicted"/>
<dbReference type="InterPro" id="IPR000477">
    <property type="entry name" value="RT_dom"/>
</dbReference>
<evidence type="ECO:0000313" key="1">
    <source>
        <dbReference type="EMBL" id="CAB3998186.1"/>
    </source>
</evidence>
<name>A0A7D9I755_PARCT</name>
<dbReference type="EMBL" id="CACRXK020003293">
    <property type="protein sequence ID" value="CAB3998186.1"/>
    <property type="molecule type" value="Genomic_DNA"/>
</dbReference>
<gene>
    <name evidence="1" type="ORF">PACLA_8A010192</name>
</gene>
<comment type="caution">
    <text evidence="1">The sequence shown here is derived from an EMBL/GenBank/DDBJ whole genome shotgun (WGS) entry which is preliminary data.</text>
</comment>
<dbReference type="Proteomes" id="UP001152795">
    <property type="component" value="Unassembled WGS sequence"/>
</dbReference>
<dbReference type="PROSITE" id="PS50878">
    <property type="entry name" value="RT_POL"/>
    <property type="match status" value="1"/>
</dbReference>